<dbReference type="CDD" id="cd00338">
    <property type="entry name" value="Ser_Recombinase"/>
    <property type="match status" value="1"/>
</dbReference>
<evidence type="ECO:0008006" key="6">
    <source>
        <dbReference type="Google" id="ProtNLM"/>
    </source>
</evidence>
<feature type="compositionally biased region" description="Low complexity" evidence="1">
    <location>
        <begin position="367"/>
        <end position="381"/>
    </location>
</feature>
<dbReference type="Pfam" id="PF00239">
    <property type="entry name" value="Resolvase"/>
    <property type="match status" value="1"/>
</dbReference>
<evidence type="ECO:0000313" key="4">
    <source>
        <dbReference type="EMBL" id="GMA22243.1"/>
    </source>
</evidence>
<comment type="caution">
    <text evidence="4">The sequence shown here is derived from an EMBL/GenBank/DDBJ whole genome shotgun (WGS) entry which is preliminary data.</text>
</comment>
<dbReference type="PANTHER" id="PTHR30461">
    <property type="entry name" value="DNA-INVERTASE FROM LAMBDOID PROPHAGE"/>
    <property type="match status" value="1"/>
</dbReference>
<accession>A0ABQ6HUN4</accession>
<dbReference type="Proteomes" id="UP001157091">
    <property type="component" value="Unassembled WGS sequence"/>
</dbReference>
<proteinExistence type="predicted"/>
<dbReference type="InterPro" id="IPR011109">
    <property type="entry name" value="DNA_bind_recombinase_dom"/>
</dbReference>
<feature type="domain" description="Resolvase/invertase-type recombinase catalytic" evidence="2">
    <location>
        <begin position="16"/>
        <end position="160"/>
    </location>
</feature>
<evidence type="ECO:0000256" key="1">
    <source>
        <dbReference type="SAM" id="MobiDB-lite"/>
    </source>
</evidence>
<dbReference type="RefSeq" id="WP_284291125.1">
    <property type="nucleotide sequence ID" value="NZ_BSUK01000001.1"/>
</dbReference>
<dbReference type="InterPro" id="IPR036162">
    <property type="entry name" value="Resolvase-like_N_sf"/>
</dbReference>
<keyword evidence="5" id="KW-1185">Reference proteome</keyword>
<gene>
    <name evidence="4" type="ORF">GCM10025864_00020</name>
</gene>
<dbReference type="Gene3D" id="3.40.50.1390">
    <property type="entry name" value="Resolvase, N-terminal catalytic domain"/>
    <property type="match status" value="1"/>
</dbReference>
<reference evidence="5" key="1">
    <citation type="journal article" date="2019" name="Int. J. Syst. Evol. Microbiol.">
        <title>The Global Catalogue of Microorganisms (GCM) 10K type strain sequencing project: providing services to taxonomists for standard genome sequencing and annotation.</title>
        <authorList>
            <consortium name="The Broad Institute Genomics Platform"/>
            <consortium name="The Broad Institute Genome Sequencing Center for Infectious Disease"/>
            <person name="Wu L."/>
            <person name="Ma J."/>
        </authorList>
    </citation>
    <scope>NUCLEOTIDE SEQUENCE [LARGE SCALE GENOMIC DNA]</scope>
    <source>
        <strain evidence="5">NBRC 106348</strain>
    </source>
</reference>
<evidence type="ECO:0000259" key="2">
    <source>
        <dbReference type="PROSITE" id="PS51736"/>
    </source>
</evidence>
<organism evidence="4 5">
    <name type="scientific">Luteimicrobium album</name>
    <dbReference type="NCBI Taxonomy" id="1054550"/>
    <lineage>
        <taxon>Bacteria</taxon>
        <taxon>Bacillati</taxon>
        <taxon>Actinomycetota</taxon>
        <taxon>Actinomycetes</taxon>
        <taxon>Micrococcales</taxon>
        <taxon>Luteimicrobium</taxon>
    </lineage>
</organism>
<dbReference type="Gene3D" id="3.90.1750.20">
    <property type="entry name" value="Putative Large Serine Recombinase, Chain B, Domain 2"/>
    <property type="match status" value="1"/>
</dbReference>
<evidence type="ECO:0000313" key="5">
    <source>
        <dbReference type="Proteomes" id="UP001157091"/>
    </source>
</evidence>
<evidence type="ECO:0000259" key="3">
    <source>
        <dbReference type="PROSITE" id="PS51737"/>
    </source>
</evidence>
<protein>
    <recommendedName>
        <fullName evidence="6">Recombinase family protein</fullName>
    </recommendedName>
</protein>
<feature type="domain" description="Recombinase" evidence="3">
    <location>
        <begin position="168"/>
        <end position="272"/>
    </location>
</feature>
<sequence>MTPRAGLRPVPDTPPRAVLYLRQSTYREESISLELQETAGRDYCARHGYDVVAVEADPGISGRTWKRPAVQRVMDMIETRAADVVVLWRWSRLSRNRKDWAIAADRVDVAGGRIESATEPNDGTAAGRFARGVMTELAAFESERISEQWQEVHASRVARGLPPGGKLPWGWAWADGAVTPDPDTAPYIEQAYRRYLAGAGHRELAAWFNGLGLKPMHAPAWHDTTIVQCLDSPIHAGYVVYHGELHDGAHQGIVDVETWEAYRAEREARAAERQVKRRYLLSGIARCECGAGMNGYRIAPSARNRQREGFLGYRCGDFGRAEGHGPRWSISLRLVEDAVLAWLRDVADDVENTAARAAVDRTRASRRSASPARSPAWTASSPPSPGTSPRGLCRRPRTG</sequence>
<dbReference type="InterPro" id="IPR038109">
    <property type="entry name" value="DNA_bind_recomb_sf"/>
</dbReference>
<feature type="region of interest" description="Disordered" evidence="1">
    <location>
        <begin position="357"/>
        <end position="399"/>
    </location>
</feature>
<dbReference type="InterPro" id="IPR006119">
    <property type="entry name" value="Resolv_N"/>
</dbReference>
<dbReference type="PROSITE" id="PS51736">
    <property type="entry name" value="RECOMBINASES_3"/>
    <property type="match status" value="1"/>
</dbReference>
<dbReference type="SMART" id="SM00857">
    <property type="entry name" value="Resolvase"/>
    <property type="match status" value="1"/>
</dbReference>
<dbReference type="PROSITE" id="PS51737">
    <property type="entry name" value="RECOMBINASE_DNA_BIND"/>
    <property type="match status" value="1"/>
</dbReference>
<dbReference type="SUPFAM" id="SSF53041">
    <property type="entry name" value="Resolvase-like"/>
    <property type="match status" value="1"/>
</dbReference>
<dbReference type="PANTHER" id="PTHR30461:SF23">
    <property type="entry name" value="DNA RECOMBINASE-RELATED"/>
    <property type="match status" value="1"/>
</dbReference>
<name>A0ABQ6HUN4_9MICO</name>
<dbReference type="InterPro" id="IPR050639">
    <property type="entry name" value="SSR_resolvase"/>
</dbReference>
<dbReference type="Pfam" id="PF07508">
    <property type="entry name" value="Recombinase"/>
    <property type="match status" value="1"/>
</dbReference>
<dbReference type="EMBL" id="BSUK01000001">
    <property type="protein sequence ID" value="GMA22243.1"/>
    <property type="molecule type" value="Genomic_DNA"/>
</dbReference>